<comment type="subcellular location">
    <subcellularLocation>
        <location evidence="1">Membrane</location>
        <topology evidence="1">Single-pass membrane protein</topology>
    </subcellularLocation>
</comment>
<accession>A0AAV9U8F3</accession>
<evidence type="ECO:0000256" key="3">
    <source>
        <dbReference type="ARBA" id="ARBA00022989"/>
    </source>
</evidence>
<feature type="compositionally biased region" description="Polar residues" evidence="5">
    <location>
        <begin position="480"/>
        <end position="503"/>
    </location>
</feature>
<sequence>MSVRIRRYVPSFKRRKLDGGSGSTFLGATAGDDNRAQPDRAAGATTREGDARLARRTRNPQHQADTILELQRHRRRHVVKRADGDGRPDDEDATDSTPEIPTDGIDQGSGDGVVTVTVSVGLSLQFNTITSAGSTFVSVRTSLFTISPSENTSNSIPEPTAAVASIATSSTDSNSTSLIPRSSTLSSSEFTPTTTPTTSSEFTSSTIPTQTFSSTPTSRQPVPTSSAPLTFSTGAPVTSSLSSIIPTIGSNMTADFRSLTSARSTSRTTSLFRERTTLRSSPQSSQISSTSRFFTQSSTRITTSIPTTSTTVFPAESEPTTPLDSPTSPTIDTDKGTDAATSSNNSVNDKLPPILGGVFGGLAGIGLVLWALLFLLRRRRRNGRGVSILDAGAGNGHQRAISTETGAGSTGEMSQAQTSLMPAIFGTAAGLFGGRSSADTAPPKEQGFVKIAGRKLPSAYDNDMVPTSIAVANARASVSEGGSRNVSGGTQPTFAPSASTRESMSQDDEGIMQAPIPSYFPPSTARSAIRTGSPALGPAIEEDEPEGTSPMPPPPQIHEPGDSGSRFGTPPPGAVRRMHSLVGTDGVGRSLASQDGSKTSRFTEDV</sequence>
<feature type="transmembrane region" description="Helical" evidence="6">
    <location>
        <begin position="354"/>
        <end position="376"/>
    </location>
</feature>
<organism evidence="7 8">
    <name type="scientific">Orbilia brochopaga</name>
    <dbReference type="NCBI Taxonomy" id="3140254"/>
    <lineage>
        <taxon>Eukaryota</taxon>
        <taxon>Fungi</taxon>
        <taxon>Dikarya</taxon>
        <taxon>Ascomycota</taxon>
        <taxon>Pezizomycotina</taxon>
        <taxon>Orbiliomycetes</taxon>
        <taxon>Orbiliales</taxon>
        <taxon>Orbiliaceae</taxon>
        <taxon>Orbilia</taxon>
    </lineage>
</organism>
<dbReference type="PANTHER" id="PTHR15549">
    <property type="entry name" value="PAIRED IMMUNOGLOBULIN-LIKE TYPE 2 RECEPTOR"/>
    <property type="match status" value="1"/>
</dbReference>
<keyword evidence="8" id="KW-1185">Reference proteome</keyword>
<dbReference type="InterPro" id="IPR051694">
    <property type="entry name" value="Immunoregulatory_rcpt-like"/>
</dbReference>
<feature type="region of interest" description="Disordered" evidence="5">
    <location>
        <begin position="167"/>
        <end position="237"/>
    </location>
</feature>
<dbReference type="GO" id="GO:0016020">
    <property type="term" value="C:membrane"/>
    <property type="evidence" value="ECO:0007669"/>
    <property type="project" value="UniProtKB-SubCell"/>
</dbReference>
<evidence type="ECO:0000256" key="5">
    <source>
        <dbReference type="SAM" id="MobiDB-lite"/>
    </source>
</evidence>
<dbReference type="GO" id="GO:0071944">
    <property type="term" value="C:cell periphery"/>
    <property type="evidence" value="ECO:0007669"/>
    <property type="project" value="UniProtKB-ARBA"/>
</dbReference>
<proteinExistence type="predicted"/>
<feature type="compositionally biased region" description="Low complexity" evidence="5">
    <location>
        <begin position="278"/>
        <end position="331"/>
    </location>
</feature>
<feature type="compositionally biased region" description="Polar residues" evidence="5">
    <location>
        <begin position="207"/>
        <end position="237"/>
    </location>
</feature>
<name>A0AAV9U8F3_9PEZI</name>
<gene>
    <name evidence="7" type="ORF">TWF696_002395</name>
</gene>
<evidence type="ECO:0000313" key="7">
    <source>
        <dbReference type="EMBL" id="KAK6335627.1"/>
    </source>
</evidence>
<protein>
    <submittedName>
        <fullName evidence="7">Uncharacterized protein</fullName>
    </submittedName>
</protein>
<evidence type="ECO:0000256" key="6">
    <source>
        <dbReference type="SAM" id="Phobius"/>
    </source>
</evidence>
<keyword evidence="4 6" id="KW-0472">Membrane</keyword>
<feature type="compositionally biased region" description="Low complexity" evidence="5">
    <location>
        <begin position="259"/>
        <end position="271"/>
    </location>
</feature>
<evidence type="ECO:0000256" key="4">
    <source>
        <dbReference type="ARBA" id="ARBA00023136"/>
    </source>
</evidence>
<feature type="region of interest" description="Disordered" evidence="5">
    <location>
        <begin position="479"/>
        <end position="606"/>
    </location>
</feature>
<keyword evidence="2 6" id="KW-0812">Transmembrane</keyword>
<evidence type="ECO:0000256" key="1">
    <source>
        <dbReference type="ARBA" id="ARBA00004167"/>
    </source>
</evidence>
<comment type="caution">
    <text evidence="7">The sequence shown here is derived from an EMBL/GenBank/DDBJ whole genome shotgun (WGS) entry which is preliminary data.</text>
</comment>
<dbReference type="AlphaFoldDB" id="A0AAV9U8F3"/>
<reference evidence="7 8" key="1">
    <citation type="submission" date="2019-10" db="EMBL/GenBank/DDBJ databases">
        <authorList>
            <person name="Palmer J.M."/>
        </authorList>
    </citation>
    <scope>NUCLEOTIDE SEQUENCE [LARGE SCALE GENOMIC DNA]</scope>
    <source>
        <strain evidence="7 8">TWF696</strain>
    </source>
</reference>
<dbReference type="EMBL" id="JAVHNQ010000012">
    <property type="protein sequence ID" value="KAK6335627.1"/>
    <property type="molecule type" value="Genomic_DNA"/>
</dbReference>
<evidence type="ECO:0000313" key="8">
    <source>
        <dbReference type="Proteomes" id="UP001375240"/>
    </source>
</evidence>
<feature type="compositionally biased region" description="Low complexity" evidence="5">
    <location>
        <begin position="167"/>
        <end position="206"/>
    </location>
</feature>
<feature type="region of interest" description="Disordered" evidence="5">
    <location>
        <begin position="259"/>
        <end position="347"/>
    </location>
</feature>
<keyword evidence="3 6" id="KW-1133">Transmembrane helix</keyword>
<dbReference type="Proteomes" id="UP001375240">
    <property type="component" value="Unassembled WGS sequence"/>
</dbReference>
<feature type="region of interest" description="Disordered" evidence="5">
    <location>
        <begin position="14"/>
        <end position="110"/>
    </location>
</feature>
<evidence type="ECO:0000256" key="2">
    <source>
        <dbReference type="ARBA" id="ARBA00022692"/>
    </source>
</evidence>
<feature type="compositionally biased region" description="Polar residues" evidence="5">
    <location>
        <begin position="591"/>
        <end position="600"/>
    </location>
</feature>